<feature type="region of interest" description="Disordered" evidence="1">
    <location>
        <begin position="1"/>
        <end position="58"/>
    </location>
</feature>
<dbReference type="AlphaFoldDB" id="A0A091D6V6"/>
<keyword evidence="3" id="KW-1185">Reference proteome</keyword>
<proteinExistence type="predicted"/>
<evidence type="ECO:0000313" key="3">
    <source>
        <dbReference type="Proteomes" id="UP000028990"/>
    </source>
</evidence>
<organism evidence="2 3">
    <name type="scientific">Fukomys damarensis</name>
    <name type="common">Damaraland mole rat</name>
    <name type="synonym">Cryptomys damarensis</name>
    <dbReference type="NCBI Taxonomy" id="885580"/>
    <lineage>
        <taxon>Eukaryota</taxon>
        <taxon>Metazoa</taxon>
        <taxon>Chordata</taxon>
        <taxon>Craniata</taxon>
        <taxon>Vertebrata</taxon>
        <taxon>Euteleostomi</taxon>
        <taxon>Mammalia</taxon>
        <taxon>Eutheria</taxon>
        <taxon>Euarchontoglires</taxon>
        <taxon>Glires</taxon>
        <taxon>Rodentia</taxon>
        <taxon>Hystricomorpha</taxon>
        <taxon>Bathyergidae</taxon>
        <taxon>Fukomys</taxon>
    </lineage>
</organism>
<evidence type="ECO:0000313" key="2">
    <source>
        <dbReference type="EMBL" id="KFO26188.1"/>
    </source>
</evidence>
<sequence>MSGGPGLLPRPTLIRRPPAGAPPPTKGNDATGNDTAMASGRELPAAPPRLPTSVFESGQGPWFLRPHSTIPRKNCDLPSWSSSGNFRLGWSRCARILHPGAQSTPAQAPLTSLLPAQAVPIRNCVSQ</sequence>
<accession>A0A091D6V6</accession>
<reference evidence="2 3" key="1">
    <citation type="submission" date="2013-11" db="EMBL/GenBank/DDBJ databases">
        <title>The Damaraland mole rat (Fukomys damarensis) genome and evolution of African mole rats.</title>
        <authorList>
            <person name="Gladyshev V.N."/>
            <person name="Fang X."/>
        </authorList>
    </citation>
    <scope>NUCLEOTIDE SEQUENCE [LARGE SCALE GENOMIC DNA]</scope>
    <source>
        <tissue evidence="2">Liver</tissue>
    </source>
</reference>
<gene>
    <name evidence="2" type="ORF">H920_12345</name>
</gene>
<feature type="compositionally biased region" description="Low complexity" evidence="1">
    <location>
        <begin position="7"/>
        <end position="18"/>
    </location>
</feature>
<evidence type="ECO:0000256" key="1">
    <source>
        <dbReference type="SAM" id="MobiDB-lite"/>
    </source>
</evidence>
<name>A0A091D6V6_FUKDA</name>
<protein>
    <submittedName>
        <fullName evidence="2">Uncharacterized protein</fullName>
    </submittedName>
</protein>
<dbReference type="EMBL" id="KN123228">
    <property type="protein sequence ID" value="KFO26188.1"/>
    <property type="molecule type" value="Genomic_DNA"/>
</dbReference>
<dbReference type="Proteomes" id="UP000028990">
    <property type="component" value="Unassembled WGS sequence"/>
</dbReference>